<sequence>MTVASTDEMLVNTFVEGPQSGARIAVLKNGGWVVIWMSDGQDGSDFGVYQQAFSAAGQPIGFERLVNTTTDHKQCEQQVAALEGGGWVVIWQSTSQTGPGNDIYQQIFDAAGNPTEPETRVNTITTNNQALPQIAALPGGGWVINWQSYGQDGSSWGVYQQVYDANGQTVGTETRVNVATPGGQSDARIAVLPNGSWVVIWQSESQNQGGFDVFQRVFAADGSALTSEMRVHTASAGHQTNAQVKLLSDGGWVVIWQSPGASGLDIFQRAFNADGTARTADIRVSSYDSGDQILPQVTALDDGWVVTWQSGGQDDPLSVGIYQQVFDSQGSALGEERQVNIYTPGDQAEPKITSLSNGGWVVTWNSFYQDGDFSGVYQQAFDANGEPVGGEIRVNIQTSGTQFLPEIKALENDAWVVAWESGDQDGSNLGIYQRVFWINDAPTAEAIPQQTAPEDQPFSFTLAADTFKDPDTFDSFTRSARLENGAPLPAWLHFDPATGTFSGTPGNDDVGTLLIRVTATDTSGATGSEILTLVVQNVNDDPQVAVAIPTRAATEDQAFSYTVPIGTFIDPDISDTLTYSAKLANGATLPTWLTFNAATRTFSGTPGNDAVGTLAIRMTAADTSGRTAHTTFTLNIANVNDAPQVSAAIPAQTATEDKAFTYTAPSGLFTDPDKGDTLTYSATLSNGSALPAWLKFNATTHTLTGTPDNDAVGTLAVRLIATDTSGRTAQTTFNLTVANVNDDPRVTALIPAQKATEDKAFTYSVPSGLFIDPDKTDILTYSAKLASGATLPGWLKFNPATRTFSGTPDNDAVGILGIRLIATDTSGRTAQTTFNLTVANVNDRPTLPATTAAATFENTPLSINVLSRAHDDDGDVLKVTAASVRSGFGTVSIAADGRLRYDPTLAANQNIGAGEAKTVVLRYTVSDGKGGTATADVTLTVKGISPDIFKGGSGNDMMRGSKDGDILYGYSGHDTLDGGTGADRLYGGAGNDTFIVDNLKDVTGENANEGIDLVKSSVHWTLATNTENLTLTGAGRINGTGNTLANKLVGNTGNNVLDGRAGDDTLTGGRGADSLHGSAGKDVFVFLAATDSTVATAGRDTIFDFTKGDRIDLRPIDANIKLAADQAFTFIGTEKFHKKAGELRYDKALSDTYIYGDTNGDGLADFAIHLDDPIILAKGDFLL</sequence>
<dbReference type="SUPFAM" id="SSF51120">
    <property type="entry name" value="beta-Roll"/>
    <property type="match status" value="2"/>
</dbReference>
<dbReference type="Gene3D" id="2.150.10.10">
    <property type="entry name" value="Serralysin-like metalloprotease, C-terminal"/>
    <property type="match status" value="1"/>
</dbReference>
<dbReference type="NCBIfam" id="TIGR01965">
    <property type="entry name" value="VCBS_repeat"/>
    <property type="match status" value="1"/>
</dbReference>
<organism evidence="2 3">
    <name type="scientific">Shinella curvata</name>
    <dbReference type="NCBI Taxonomy" id="1817964"/>
    <lineage>
        <taxon>Bacteria</taxon>
        <taxon>Pseudomonadati</taxon>
        <taxon>Pseudomonadota</taxon>
        <taxon>Alphaproteobacteria</taxon>
        <taxon>Hyphomicrobiales</taxon>
        <taxon>Rhizobiaceae</taxon>
        <taxon>Shinella</taxon>
    </lineage>
</organism>
<dbReference type="InterPro" id="IPR001343">
    <property type="entry name" value="Hemolysn_Ca-bd"/>
</dbReference>
<dbReference type="PROSITE" id="PS50268">
    <property type="entry name" value="CADHERIN_2"/>
    <property type="match status" value="1"/>
</dbReference>
<dbReference type="InterPro" id="IPR010221">
    <property type="entry name" value="VCBS_dom"/>
</dbReference>
<dbReference type="SMART" id="SM00736">
    <property type="entry name" value="CADG"/>
    <property type="match status" value="4"/>
</dbReference>
<dbReference type="InterPro" id="IPR002126">
    <property type="entry name" value="Cadherin-like_dom"/>
</dbReference>
<dbReference type="RefSeq" id="WP_244759798.1">
    <property type="nucleotide sequence ID" value="NZ_JALJCJ010000001.1"/>
</dbReference>
<dbReference type="SUPFAM" id="SSF49313">
    <property type="entry name" value="Cadherin-like"/>
    <property type="match status" value="4"/>
</dbReference>
<dbReference type="Gene3D" id="2.60.40.2810">
    <property type="match status" value="1"/>
</dbReference>
<comment type="caution">
    <text evidence="2">The sequence shown here is derived from an EMBL/GenBank/DDBJ whole genome shotgun (WGS) entry which is preliminary data.</text>
</comment>
<gene>
    <name evidence="2" type="ORF">GB928_022015</name>
</gene>
<evidence type="ECO:0000259" key="1">
    <source>
        <dbReference type="PROSITE" id="PS50268"/>
    </source>
</evidence>
<evidence type="ECO:0000313" key="3">
    <source>
        <dbReference type="Proteomes" id="UP001177080"/>
    </source>
</evidence>
<protein>
    <submittedName>
        <fullName evidence="2">Ig domain-containing protein</fullName>
    </submittedName>
</protein>
<dbReference type="PROSITE" id="PS00330">
    <property type="entry name" value="HEMOLYSIN_CALCIUM"/>
    <property type="match status" value="2"/>
</dbReference>
<dbReference type="InterPro" id="IPR015919">
    <property type="entry name" value="Cadherin-like_sf"/>
</dbReference>
<dbReference type="PANTHER" id="PTHR21559">
    <property type="entry name" value="DYSTROGLYCAN-RELATED"/>
    <property type="match status" value="1"/>
</dbReference>
<dbReference type="InterPro" id="IPR013783">
    <property type="entry name" value="Ig-like_fold"/>
</dbReference>
<dbReference type="Gene3D" id="2.60.40.10">
    <property type="entry name" value="Immunoglobulins"/>
    <property type="match status" value="4"/>
</dbReference>
<dbReference type="EMBL" id="WHSC02000009">
    <property type="protein sequence ID" value="MDO6123879.1"/>
    <property type="molecule type" value="Genomic_DNA"/>
</dbReference>
<dbReference type="InterPro" id="IPR011049">
    <property type="entry name" value="Serralysin-like_metalloprot_C"/>
</dbReference>
<feature type="domain" description="Cadherin" evidence="1">
    <location>
        <begin position="670"/>
        <end position="746"/>
    </location>
</feature>
<dbReference type="NCBIfam" id="NF012211">
    <property type="entry name" value="tand_rpt_95"/>
    <property type="match status" value="1"/>
</dbReference>
<name>A0ABT8XJG4_9HYPH</name>
<keyword evidence="3" id="KW-1185">Reference proteome</keyword>
<dbReference type="InterPro" id="IPR006644">
    <property type="entry name" value="Cadg"/>
</dbReference>
<dbReference type="Pfam" id="PF17963">
    <property type="entry name" value="Big_9"/>
    <property type="match status" value="1"/>
</dbReference>
<accession>A0ABT8XJG4</accession>
<reference evidence="2" key="1">
    <citation type="submission" date="2022-04" db="EMBL/GenBank/DDBJ databases">
        <title>Shinella lacus sp. nov., a novel member of the genus Shinella from water.</title>
        <authorList>
            <person name="Deng Y."/>
        </authorList>
    </citation>
    <scope>NUCLEOTIDE SEQUENCE</scope>
    <source>
        <strain evidence="2">JCM 31239</strain>
    </source>
</reference>
<dbReference type="Pfam" id="PF05345">
    <property type="entry name" value="He_PIG"/>
    <property type="match status" value="4"/>
</dbReference>
<dbReference type="InterPro" id="IPR018511">
    <property type="entry name" value="Hemolysin-typ_Ca-bd_CS"/>
</dbReference>
<dbReference type="Pfam" id="PF00353">
    <property type="entry name" value="HemolysinCabind"/>
    <property type="match status" value="3"/>
</dbReference>
<proteinExistence type="predicted"/>
<dbReference type="Proteomes" id="UP001177080">
    <property type="component" value="Unassembled WGS sequence"/>
</dbReference>
<dbReference type="PANTHER" id="PTHR21559:SF21">
    <property type="entry name" value="DYSTROGLYCAN 1"/>
    <property type="match status" value="1"/>
</dbReference>
<dbReference type="PRINTS" id="PR00313">
    <property type="entry name" value="CABNDNGRPT"/>
</dbReference>
<evidence type="ECO:0000313" key="2">
    <source>
        <dbReference type="EMBL" id="MDO6123879.1"/>
    </source>
</evidence>